<sequence length="40" mass="4783">MFSSIIFWYSFANTLMLTELNNNIFFKMILFSEKESHTDA</sequence>
<reference evidence="1" key="1">
    <citation type="journal article" date="2021" name="Microb. Physiol.">
        <title>Proteogenomic Insights into the Physiology of Marine, Sulfate-Reducing, Filamentous Desulfonema limicola and Desulfonema magnum.</title>
        <authorList>
            <person name="Schnaars V."/>
            <person name="Wohlbrand L."/>
            <person name="Scheve S."/>
            <person name="Hinrichs C."/>
            <person name="Reinhardt R."/>
            <person name="Rabus R."/>
        </authorList>
    </citation>
    <scope>NUCLEOTIDE SEQUENCE</scope>
    <source>
        <strain evidence="1">4be13</strain>
    </source>
</reference>
<organism evidence="1 2">
    <name type="scientific">Desulfonema magnum</name>
    <dbReference type="NCBI Taxonomy" id="45655"/>
    <lineage>
        <taxon>Bacteria</taxon>
        <taxon>Pseudomonadati</taxon>
        <taxon>Thermodesulfobacteriota</taxon>
        <taxon>Desulfobacteria</taxon>
        <taxon>Desulfobacterales</taxon>
        <taxon>Desulfococcaceae</taxon>
        <taxon>Desulfonema</taxon>
    </lineage>
</organism>
<dbReference type="AlphaFoldDB" id="A0A975BFP4"/>
<evidence type="ECO:0000313" key="2">
    <source>
        <dbReference type="Proteomes" id="UP000663722"/>
    </source>
</evidence>
<evidence type="ECO:0000313" key="1">
    <source>
        <dbReference type="EMBL" id="QTA84572.1"/>
    </source>
</evidence>
<protein>
    <submittedName>
        <fullName evidence="1">Uncharacterized protein</fullName>
    </submittedName>
</protein>
<accession>A0A975BFP4</accession>
<dbReference type="EMBL" id="CP061800">
    <property type="protein sequence ID" value="QTA84572.1"/>
    <property type="molecule type" value="Genomic_DNA"/>
</dbReference>
<name>A0A975BFP4_9BACT</name>
<gene>
    <name evidence="1" type="ORF">dnm_005700</name>
</gene>
<keyword evidence="2" id="KW-1185">Reference proteome</keyword>
<proteinExistence type="predicted"/>
<dbReference type="KEGG" id="dmm:dnm_005700"/>
<dbReference type="Proteomes" id="UP000663722">
    <property type="component" value="Chromosome"/>
</dbReference>